<accession>A0A1H3XWB7</accession>
<name>A0A1H3XWB7_XYLRU</name>
<dbReference type="AlphaFoldDB" id="A0A1H3XWB7"/>
<sequence>MHHLRREKSYREWAYSRLLDLWDNSFEPVISELWDRYHEVQCAWPIVRHFPTSYIMEHQEELSIGRNRPFVIRRLCEEKSYVIDQGALDPYEYLWVISSSGRKISVDEVWKLLVRVTKEICETKIVIDYADGETFSEKINKMLYHLDKMGMSFVSDKYRNWYQKSLDGITDRQLWDWYRISTQLHLEGINHPYDFLVEKLVKNLSELEAIKVK</sequence>
<proteinExistence type="predicted"/>
<organism evidence="1 2">
    <name type="scientific">Xylanibacter ruminicola</name>
    <name type="common">Prevotella ruminicola</name>
    <dbReference type="NCBI Taxonomy" id="839"/>
    <lineage>
        <taxon>Bacteria</taxon>
        <taxon>Pseudomonadati</taxon>
        <taxon>Bacteroidota</taxon>
        <taxon>Bacteroidia</taxon>
        <taxon>Bacteroidales</taxon>
        <taxon>Prevotellaceae</taxon>
        <taxon>Xylanibacter</taxon>
    </lineage>
</organism>
<protein>
    <submittedName>
        <fullName evidence="1">Uncharacterized protein</fullName>
    </submittedName>
</protein>
<reference evidence="1 2" key="1">
    <citation type="submission" date="2016-10" db="EMBL/GenBank/DDBJ databases">
        <authorList>
            <person name="de Groot N.N."/>
        </authorList>
    </citation>
    <scope>NUCLEOTIDE SEQUENCE [LARGE SCALE GENOMIC DNA]</scope>
    <source>
        <strain evidence="1 2">D31d</strain>
    </source>
</reference>
<gene>
    <name evidence="1" type="ORF">SAMN05216462_0399</name>
</gene>
<dbReference type="EMBL" id="FNRF01000001">
    <property type="protein sequence ID" value="SEA03749.1"/>
    <property type="molecule type" value="Genomic_DNA"/>
</dbReference>
<dbReference type="Proteomes" id="UP000182257">
    <property type="component" value="Unassembled WGS sequence"/>
</dbReference>
<evidence type="ECO:0000313" key="1">
    <source>
        <dbReference type="EMBL" id="SEA03749.1"/>
    </source>
</evidence>
<evidence type="ECO:0000313" key="2">
    <source>
        <dbReference type="Proteomes" id="UP000182257"/>
    </source>
</evidence>